<proteinExistence type="predicted"/>
<reference evidence="1" key="1">
    <citation type="submission" date="2019-02" db="EMBL/GenBank/DDBJ databases">
        <authorList>
            <person name="Gruber-Vodicka R. H."/>
            <person name="Seah K. B. B."/>
        </authorList>
    </citation>
    <scope>NUCLEOTIDE SEQUENCE</scope>
    <source>
        <strain evidence="1">BECK_BZ106</strain>
    </source>
</reference>
<protein>
    <submittedName>
        <fullName evidence="1">Uncharacterized protein</fullName>
    </submittedName>
</protein>
<dbReference type="InterPro" id="IPR016156">
    <property type="entry name" value="FAD/NAD-linked_Rdtase_dimer_sf"/>
</dbReference>
<accession>A0A450TFL8</accession>
<dbReference type="EMBL" id="CAADFD010000110">
    <property type="protein sequence ID" value="VFJ65993.1"/>
    <property type="molecule type" value="Genomic_DNA"/>
</dbReference>
<dbReference type="AlphaFoldDB" id="A0A450TFL8"/>
<organism evidence="1">
    <name type="scientific">Candidatus Kentrum sp. FW</name>
    <dbReference type="NCBI Taxonomy" id="2126338"/>
    <lineage>
        <taxon>Bacteria</taxon>
        <taxon>Pseudomonadati</taxon>
        <taxon>Pseudomonadota</taxon>
        <taxon>Gammaproteobacteria</taxon>
        <taxon>Candidatus Kentrum</taxon>
    </lineage>
</organism>
<name>A0A450TFL8_9GAMM</name>
<dbReference type="Gene3D" id="3.30.390.30">
    <property type="match status" value="1"/>
</dbReference>
<evidence type="ECO:0000313" key="1">
    <source>
        <dbReference type="EMBL" id="VFJ65993.1"/>
    </source>
</evidence>
<sequence>MNSLNHLGLPIMVAGERHGEEELRWRSGDTLRKIFLTNNRIVGFRLSGDIRGAGVYRALMLRGDVVTAYRKHLLDPRSLVWYGM</sequence>
<gene>
    <name evidence="1" type="ORF">BECKFW1821B_GA0114236_11102</name>
</gene>